<dbReference type="EMBL" id="QXDC01000002">
    <property type="protein sequence ID" value="RIA46415.1"/>
    <property type="molecule type" value="Genomic_DNA"/>
</dbReference>
<name>A0A397PGM9_9SPHN</name>
<keyword evidence="2" id="KW-1185">Reference proteome</keyword>
<dbReference type="AlphaFoldDB" id="A0A397PGM9"/>
<dbReference type="RefSeq" id="WP_147373649.1">
    <property type="nucleotide sequence ID" value="NZ_QXDC01000002.1"/>
</dbReference>
<reference evidence="1 2" key="1">
    <citation type="submission" date="2018-08" db="EMBL/GenBank/DDBJ databases">
        <title>Genomic Encyclopedia of Type Strains, Phase IV (KMG-IV): sequencing the most valuable type-strain genomes for metagenomic binning, comparative biology and taxonomic classification.</title>
        <authorList>
            <person name="Goeker M."/>
        </authorList>
    </citation>
    <scope>NUCLEOTIDE SEQUENCE [LARGE SCALE GENOMIC DNA]</scope>
    <source>
        <strain evidence="1 2">DSM 25527</strain>
    </source>
</reference>
<evidence type="ECO:0000313" key="1">
    <source>
        <dbReference type="EMBL" id="RIA46415.1"/>
    </source>
</evidence>
<proteinExistence type="predicted"/>
<dbReference type="Proteomes" id="UP000266568">
    <property type="component" value="Unassembled WGS sequence"/>
</dbReference>
<protein>
    <submittedName>
        <fullName evidence="1">Uncharacterized protein</fullName>
    </submittedName>
</protein>
<organism evidence="1 2">
    <name type="scientific">Hephaestia caeni</name>
    <dbReference type="NCBI Taxonomy" id="645617"/>
    <lineage>
        <taxon>Bacteria</taxon>
        <taxon>Pseudomonadati</taxon>
        <taxon>Pseudomonadota</taxon>
        <taxon>Alphaproteobacteria</taxon>
        <taxon>Sphingomonadales</taxon>
        <taxon>Sphingomonadaceae</taxon>
        <taxon>Hephaestia</taxon>
    </lineage>
</organism>
<dbReference type="OrthoDB" id="7472869at2"/>
<evidence type="ECO:0000313" key="2">
    <source>
        <dbReference type="Proteomes" id="UP000266568"/>
    </source>
</evidence>
<sequence>MPFREGHIYPLRNPERFIAALGEITHYRRTPLLGTPLELPASAYTHALLAQYGPIPADAVRHEAFIATDQGDVHPNMDKPITIHLDDVVLEKGRVLRLE</sequence>
<comment type="caution">
    <text evidence="1">The sequence shown here is derived from an EMBL/GenBank/DDBJ whole genome shotgun (WGS) entry which is preliminary data.</text>
</comment>
<accession>A0A397PGM9</accession>
<gene>
    <name evidence="1" type="ORF">DFR49_0956</name>
</gene>